<keyword evidence="2" id="KW-1133">Transmembrane helix</keyword>
<dbReference type="EMBL" id="OV651819">
    <property type="protein sequence ID" value="CAH1113678.1"/>
    <property type="molecule type" value="Genomic_DNA"/>
</dbReference>
<feature type="transmembrane region" description="Helical" evidence="2">
    <location>
        <begin position="37"/>
        <end position="57"/>
    </location>
</feature>
<evidence type="ECO:0000256" key="1">
    <source>
        <dbReference type="SAM" id="MobiDB-lite"/>
    </source>
</evidence>
<evidence type="ECO:0000313" key="3">
    <source>
        <dbReference type="EMBL" id="CAH1113678.1"/>
    </source>
</evidence>
<dbReference type="InterPro" id="IPR004344">
    <property type="entry name" value="TTL/TTLL_fam"/>
</dbReference>
<dbReference type="AlphaFoldDB" id="A0A9P0GLS7"/>
<protein>
    <submittedName>
        <fullName evidence="3">Uncharacterized protein</fullName>
    </submittedName>
</protein>
<feature type="compositionally biased region" description="Basic and acidic residues" evidence="1">
    <location>
        <begin position="10"/>
        <end position="20"/>
    </location>
</feature>
<dbReference type="OrthoDB" id="202825at2759"/>
<dbReference type="SUPFAM" id="SSF56059">
    <property type="entry name" value="Glutathione synthetase ATP-binding domain-like"/>
    <property type="match status" value="1"/>
</dbReference>
<gene>
    <name evidence="3" type="ORF">PSYICH_LOCUS13435</name>
</gene>
<dbReference type="PANTHER" id="PTHR47113:SF1">
    <property type="entry name" value="LD09343P"/>
    <property type="match status" value="1"/>
</dbReference>
<keyword evidence="2" id="KW-0812">Transmembrane</keyword>
<proteinExistence type="predicted"/>
<dbReference type="Proteomes" id="UP001153636">
    <property type="component" value="Chromosome 7"/>
</dbReference>
<dbReference type="PROSITE" id="PS51221">
    <property type="entry name" value="TTL"/>
    <property type="match status" value="1"/>
</dbReference>
<sequence>MTENEMNLVEEEKKNFKSSESRQQQIPIPQPTVIEKYFFLTIFIAGISVLTILAIAAEECRQCFQKISDDHVLDPEKPQKTYWAYGKNVEGGHLREVFTVLDRLGYRREDNTTDWDLLWAHDYPFGELYYELYNLKAHQKVNHFPGCGHITNKVNLATSGLQYIPPAFKLPVDKDKLLNYAKNHPNVTFIQKNNDHRQVKIKNIDEIDLDKEGTFLQEYIEKPLLVNGHRFDIGIYTVITSVEPLRVYIYNGEGLLRFCPVKYHPFDPQNLDKYVVGDDYLPIWEVPALDYFYNQLGLGMRDSLNAYLSTKNQDPSVIWRQIEDAIRKVILAKEPQIVESLRRFKSKRNFFELMRFDFVIDEDLKIFLLEANMSPNLSSAHFPPNKLLYQQVLYNTLGLVGVGENIYRSSLAVRSKSEEEMLVSDKMIAVFPNICNSNACRASCMSLECQLCKPCISPDTRNHLVATVKEHFRRGDSKRIFPPPMRQEEALRGINVDEYSSENQLLYKWFQGKCILDESWC</sequence>
<reference evidence="3" key="1">
    <citation type="submission" date="2022-01" db="EMBL/GenBank/DDBJ databases">
        <authorList>
            <person name="King R."/>
        </authorList>
    </citation>
    <scope>NUCLEOTIDE SEQUENCE</scope>
</reference>
<name>A0A9P0GLS7_9CUCU</name>
<keyword evidence="2" id="KW-0472">Membrane</keyword>
<accession>A0A9P0GLS7</accession>
<evidence type="ECO:0000256" key="2">
    <source>
        <dbReference type="SAM" id="Phobius"/>
    </source>
</evidence>
<feature type="region of interest" description="Disordered" evidence="1">
    <location>
        <begin position="1"/>
        <end position="23"/>
    </location>
</feature>
<evidence type="ECO:0000313" key="4">
    <source>
        <dbReference type="Proteomes" id="UP001153636"/>
    </source>
</evidence>
<dbReference type="Gene3D" id="3.30.470.20">
    <property type="entry name" value="ATP-grasp fold, B domain"/>
    <property type="match status" value="1"/>
</dbReference>
<dbReference type="Pfam" id="PF03133">
    <property type="entry name" value="TTL"/>
    <property type="match status" value="1"/>
</dbReference>
<dbReference type="InterPro" id="IPR053317">
    <property type="entry name" value="Tubulin_polyglutamylase"/>
</dbReference>
<organism evidence="3 4">
    <name type="scientific">Psylliodes chrysocephalus</name>
    <dbReference type="NCBI Taxonomy" id="3402493"/>
    <lineage>
        <taxon>Eukaryota</taxon>
        <taxon>Metazoa</taxon>
        <taxon>Ecdysozoa</taxon>
        <taxon>Arthropoda</taxon>
        <taxon>Hexapoda</taxon>
        <taxon>Insecta</taxon>
        <taxon>Pterygota</taxon>
        <taxon>Neoptera</taxon>
        <taxon>Endopterygota</taxon>
        <taxon>Coleoptera</taxon>
        <taxon>Polyphaga</taxon>
        <taxon>Cucujiformia</taxon>
        <taxon>Chrysomeloidea</taxon>
        <taxon>Chrysomelidae</taxon>
        <taxon>Galerucinae</taxon>
        <taxon>Alticini</taxon>
        <taxon>Psylliodes</taxon>
    </lineage>
</organism>
<dbReference type="PANTHER" id="PTHR47113">
    <property type="entry name" value="LD09343P"/>
    <property type="match status" value="1"/>
</dbReference>
<keyword evidence="4" id="KW-1185">Reference proteome</keyword>